<name>A0AAV4U1B0_CAEEX</name>
<dbReference type="Gene3D" id="3.80.10.10">
    <property type="entry name" value="Ribonuclease Inhibitor"/>
    <property type="match status" value="1"/>
</dbReference>
<sequence length="109" mass="12290">MKKSSGRSLSKDFRGNFQHIHSQEFKNPSIPASFNNQNFKGLQIENTKLKSLLQSPPSASNNIGKTNSKQYNPLNCDCDLRWIPTLVEKFDVYGSCAKPDRLKENDLGS</sequence>
<proteinExistence type="predicted"/>
<gene>
    <name evidence="1" type="ORF">CEXT_347371</name>
</gene>
<protein>
    <submittedName>
        <fullName evidence="1">Uncharacterized protein</fullName>
    </submittedName>
</protein>
<dbReference type="InterPro" id="IPR032675">
    <property type="entry name" value="LRR_dom_sf"/>
</dbReference>
<organism evidence="1 2">
    <name type="scientific">Caerostris extrusa</name>
    <name type="common">Bark spider</name>
    <name type="synonym">Caerostris bankana</name>
    <dbReference type="NCBI Taxonomy" id="172846"/>
    <lineage>
        <taxon>Eukaryota</taxon>
        <taxon>Metazoa</taxon>
        <taxon>Ecdysozoa</taxon>
        <taxon>Arthropoda</taxon>
        <taxon>Chelicerata</taxon>
        <taxon>Arachnida</taxon>
        <taxon>Araneae</taxon>
        <taxon>Araneomorphae</taxon>
        <taxon>Entelegynae</taxon>
        <taxon>Araneoidea</taxon>
        <taxon>Araneidae</taxon>
        <taxon>Caerostris</taxon>
    </lineage>
</organism>
<reference evidence="1 2" key="1">
    <citation type="submission" date="2021-06" db="EMBL/GenBank/DDBJ databases">
        <title>Caerostris extrusa draft genome.</title>
        <authorList>
            <person name="Kono N."/>
            <person name="Arakawa K."/>
        </authorList>
    </citation>
    <scope>NUCLEOTIDE SEQUENCE [LARGE SCALE GENOMIC DNA]</scope>
</reference>
<evidence type="ECO:0000313" key="1">
    <source>
        <dbReference type="EMBL" id="GIY51578.1"/>
    </source>
</evidence>
<dbReference type="AlphaFoldDB" id="A0AAV4U1B0"/>
<evidence type="ECO:0000313" key="2">
    <source>
        <dbReference type="Proteomes" id="UP001054945"/>
    </source>
</evidence>
<comment type="caution">
    <text evidence="1">The sequence shown here is derived from an EMBL/GenBank/DDBJ whole genome shotgun (WGS) entry which is preliminary data.</text>
</comment>
<dbReference type="EMBL" id="BPLR01012129">
    <property type="protein sequence ID" value="GIY51578.1"/>
    <property type="molecule type" value="Genomic_DNA"/>
</dbReference>
<accession>A0AAV4U1B0</accession>
<dbReference type="Proteomes" id="UP001054945">
    <property type="component" value="Unassembled WGS sequence"/>
</dbReference>
<keyword evidence="2" id="KW-1185">Reference proteome</keyword>